<dbReference type="InterPro" id="IPR017900">
    <property type="entry name" value="4Fe4S_Fe_S_CS"/>
</dbReference>
<dbReference type="PANTHER" id="PTHR43724:SF1">
    <property type="entry name" value="PYRUVATE SYNTHASE SUBUNIT PORD"/>
    <property type="match status" value="1"/>
</dbReference>
<dbReference type="Pfam" id="PF00037">
    <property type="entry name" value="Fer4"/>
    <property type="match status" value="1"/>
</dbReference>
<dbReference type="AlphaFoldDB" id="A0A8J6T5B1"/>
<evidence type="ECO:0000256" key="5">
    <source>
        <dbReference type="ARBA" id="ARBA00023014"/>
    </source>
</evidence>
<proteinExistence type="predicted"/>
<evidence type="ECO:0000256" key="3">
    <source>
        <dbReference type="ARBA" id="ARBA00022737"/>
    </source>
</evidence>
<keyword evidence="5" id="KW-0411">Iron-sulfur</keyword>
<keyword evidence="3" id="KW-0677">Repeat</keyword>
<dbReference type="PANTHER" id="PTHR43724">
    <property type="entry name" value="PYRUVATE SYNTHASE SUBUNIT PORD"/>
    <property type="match status" value="1"/>
</dbReference>
<evidence type="ECO:0000313" key="7">
    <source>
        <dbReference type="EMBL" id="MBC8178417.1"/>
    </source>
</evidence>
<dbReference type="SUPFAM" id="SSF54862">
    <property type="entry name" value="4Fe-4S ferredoxins"/>
    <property type="match status" value="1"/>
</dbReference>
<gene>
    <name evidence="7" type="ORF">H8E19_13510</name>
</gene>
<sequence>MSKEVYRELLEVMKKRGGGYAGMDIPEFYELVEELFTPEEAEINNAMPRKPFTAKVMAEEMGRDEAKIQEILEAMANKGICMAANTDGTQFYQSARFMPGILEFQFMPGKTTVRDKKIAELIHAYEKAFDDKTDPAATTFPTARVITVDSTIEPGNQIHTYDQVQTFIDKSDPIAVTTCFCRHAAALRDEDTHGMPNDVCMQFGQGAQFAIERLGGRKLTKKETREILDRAEEAGLIHMSQNMQDTTGGMNFICNCDRWHCVAVNRALAKPQPGLFFNSGFEPHFDPDLCVACETCIDRCPPEALILGEDDVPQVDLDRCFGCAVCATGCPSKAIAMATKPGFPEPPKDGKAMMEAVKAARA</sequence>
<keyword evidence="2" id="KW-0479">Metal-binding</keyword>
<keyword evidence="1" id="KW-0004">4Fe-4S</keyword>
<evidence type="ECO:0000259" key="6">
    <source>
        <dbReference type="PROSITE" id="PS51379"/>
    </source>
</evidence>
<keyword evidence="4" id="KW-0408">Iron</keyword>
<dbReference type="PROSITE" id="PS00198">
    <property type="entry name" value="4FE4S_FER_1"/>
    <property type="match status" value="2"/>
</dbReference>
<name>A0A8J6T5B1_9DELT</name>
<organism evidence="7 8">
    <name type="scientific">Candidatus Desulfacyla euxinica</name>
    <dbReference type="NCBI Taxonomy" id="2841693"/>
    <lineage>
        <taxon>Bacteria</taxon>
        <taxon>Deltaproteobacteria</taxon>
        <taxon>Candidatus Desulfacyla</taxon>
    </lineage>
</organism>
<protein>
    <submittedName>
        <fullName evidence="7">4Fe-4S binding protein</fullName>
    </submittedName>
</protein>
<evidence type="ECO:0000256" key="1">
    <source>
        <dbReference type="ARBA" id="ARBA00022485"/>
    </source>
</evidence>
<evidence type="ECO:0000256" key="4">
    <source>
        <dbReference type="ARBA" id="ARBA00023004"/>
    </source>
</evidence>
<dbReference type="GO" id="GO:0046872">
    <property type="term" value="F:metal ion binding"/>
    <property type="evidence" value="ECO:0007669"/>
    <property type="project" value="UniProtKB-KW"/>
</dbReference>
<feature type="domain" description="4Fe-4S ferredoxin-type" evidence="6">
    <location>
        <begin position="311"/>
        <end position="340"/>
    </location>
</feature>
<dbReference type="GO" id="GO:0051539">
    <property type="term" value="F:4 iron, 4 sulfur cluster binding"/>
    <property type="evidence" value="ECO:0007669"/>
    <property type="project" value="UniProtKB-KW"/>
</dbReference>
<reference evidence="7 8" key="1">
    <citation type="submission" date="2020-08" db="EMBL/GenBank/DDBJ databases">
        <title>Bridging the membrane lipid divide: bacteria of the FCB group superphylum have the potential to synthesize archaeal ether lipids.</title>
        <authorList>
            <person name="Villanueva L."/>
            <person name="Von Meijenfeldt F.A.B."/>
            <person name="Westbye A.B."/>
            <person name="Yadav S."/>
            <person name="Hopmans E.C."/>
            <person name="Dutilh B.E."/>
            <person name="Sinninghe Damste J.S."/>
        </authorList>
    </citation>
    <scope>NUCLEOTIDE SEQUENCE [LARGE SCALE GENOMIC DNA]</scope>
    <source>
        <strain evidence="7">NIOZ-UU27</strain>
    </source>
</reference>
<dbReference type="EMBL" id="JACNJD010000279">
    <property type="protein sequence ID" value="MBC8178417.1"/>
    <property type="molecule type" value="Genomic_DNA"/>
</dbReference>
<feature type="domain" description="4Fe-4S ferredoxin-type" evidence="6">
    <location>
        <begin position="281"/>
        <end position="310"/>
    </location>
</feature>
<accession>A0A8J6T5B1</accession>
<dbReference type="Gene3D" id="3.30.70.20">
    <property type="match status" value="1"/>
</dbReference>
<evidence type="ECO:0000256" key="2">
    <source>
        <dbReference type="ARBA" id="ARBA00022723"/>
    </source>
</evidence>
<dbReference type="Proteomes" id="UP000650524">
    <property type="component" value="Unassembled WGS sequence"/>
</dbReference>
<evidence type="ECO:0000313" key="8">
    <source>
        <dbReference type="Proteomes" id="UP000650524"/>
    </source>
</evidence>
<comment type="caution">
    <text evidence="7">The sequence shown here is derived from an EMBL/GenBank/DDBJ whole genome shotgun (WGS) entry which is preliminary data.</text>
</comment>
<dbReference type="PROSITE" id="PS51379">
    <property type="entry name" value="4FE4S_FER_2"/>
    <property type="match status" value="2"/>
</dbReference>
<dbReference type="InterPro" id="IPR017896">
    <property type="entry name" value="4Fe4S_Fe-S-bd"/>
</dbReference>